<evidence type="ECO:0000256" key="4">
    <source>
        <dbReference type="ARBA" id="ARBA00022980"/>
    </source>
</evidence>
<dbReference type="Gene3D" id="6.10.140.760">
    <property type="match status" value="1"/>
</dbReference>
<dbReference type="Pfam" id="PF17777">
    <property type="entry name" value="RL10P_insert"/>
    <property type="match status" value="1"/>
</dbReference>
<dbReference type="AlphaFoldDB" id="A0A8T4L9C0"/>
<keyword evidence="5 6" id="KW-0687">Ribonucleoprotein</keyword>
<reference evidence="8" key="1">
    <citation type="submission" date="2021-03" db="EMBL/GenBank/DDBJ databases">
        <authorList>
            <person name="Jaffe A."/>
        </authorList>
    </citation>
    <scope>NUCLEOTIDE SEQUENCE</scope>
    <source>
        <strain evidence="8">RIFCSPLOWO2_01_FULL_58_19</strain>
    </source>
</reference>
<dbReference type="PANTHER" id="PTHR45699">
    <property type="entry name" value="60S ACIDIC RIBOSOMAL PROTEIN P0"/>
    <property type="match status" value="1"/>
</dbReference>
<keyword evidence="4 6" id="KW-0689">Ribosomal protein</keyword>
<gene>
    <name evidence="6" type="primary">rpl10</name>
    <name evidence="6" type="synonym">rplP0</name>
    <name evidence="8" type="ORF">J4203_06695</name>
</gene>
<dbReference type="InterPro" id="IPR043141">
    <property type="entry name" value="Ribosomal_uL10-like_sf"/>
</dbReference>
<evidence type="ECO:0000313" key="9">
    <source>
        <dbReference type="Proteomes" id="UP000678237"/>
    </source>
</evidence>
<evidence type="ECO:0000256" key="3">
    <source>
        <dbReference type="ARBA" id="ARBA00022884"/>
    </source>
</evidence>
<comment type="function">
    <text evidence="6">Forms part of the ribosomal stalk, playing a central role in the interaction of the ribosome with GTP-bound translation factors.</text>
</comment>
<dbReference type="GO" id="GO:0022625">
    <property type="term" value="C:cytosolic large ribosomal subunit"/>
    <property type="evidence" value="ECO:0007669"/>
    <property type="project" value="TreeGrafter"/>
</dbReference>
<dbReference type="Gene3D" id="3.90.105.20">
    <property type="match status" value="1"/>
</dbReference>
<dbReference type="PANTHER" id="PTHR45699:SF3">
    <property type="entry name" value="LARGE RIBOSOMAL SUBUNIT PROTEIN UL10"/>
    <property type="match status" value="1"/>
</dbReference>
<feature type="domain" description="Large ribosomal subunit protein uL10-like insertion" evidence="7">
    <location>
        <begin position="107"/>
        <end position="177"/>
    </location>
</feature>
<dbReference type="Proteomes" id="UP000678237">
    <property type="component" value="Unassembled WGS sequence"/>
</dbReference>
<dbReference type="InterPro" id="IPR022909">
    <property type="entry name" value="Ribosomal_uL10_arc"/>
</dbReference>
<keyword evidence="2 6" id="KW-0699">rRNA-binding</keyword>
<dbReference type="SUPFAM" id="SSF160369">
    <property type="entry name" value="Ribosomal protein L10-like"/>
    <property type="match status" value="1"/>
</dbReference>
<comment type="caution">
    <text evidence="8">The sequence shown here is derived from an EMBL/GenBank/DDBJ whole genome shotgun (WGS) entry which is preliminary data.</text>
</comment>
<evidence type="ECO:0000256" key="2">
    <source>
        <dbReference type="ARBA" id="ARBA00022730"/>
    </source>
</evidence>
<reference evidence="8" key="2">
    <citation type="submission" date="2021-05" db="EMBL/GenBank/DDBJ databases">
        <title>Protein family content uncovers lineage relationships and bacterial pathway maintenance mechanisms in DPANN archaea.</title>
        <authorList>
            <person name="Castelle C.J."/>
            <person name="Meheust R."/>
            <person name="Jaffe A.L."/>
            <person name="Seitz K."/>
            <person name="Gong X."/>
            <person name="Baker B.J."/>
            <person name="Banfield J.F."/>
        </authorList>
    </citation>
    <scope>NUCLEOTIDE SEQUENCE</scope>
    <source>
        <strain evidence="8">RIFCSPLOWO2_01_FULL_58_19</strain>
    </source>
</reference>
<comment type="similarity">
    <text evidence="1 6">Belongs to the universal ribosomal protein uL10 family.</text>
</comment>
<dbReference type="GO" id="GO:0070180">
    <property type="term" value="F:large ribosomal subunit rRNA binding"/>
    <property type="evidence" value="ECO:0007669"/>
    <property type="project" value="UniProtKB-UniRule"/>
</dbReference>
<name>A0A8T4L9C0_9ARCH</name>
<dbReference type="HAMAP" id="MF_00280">
    <property type="entry name" value="Ribosomal_uL10_arch"/>
    <property type="match status" value="1"/>
</dbReference>
<dbReference type="Gene3D" id="3.30.70.1730">
    <property type="match status" value="1"/>
</dbReference>
<comment type="subunit">
    <text evidence="6">Part of the 50S ribosomal subunit. Forms part of the ribosomal stalk which helps the ribosome interact with GTP-bound translation factors. Forms a heptameric L10(L12)2(L12)2(L12)2 complex, where L10 forms an elongated spine to which the L12 dimers bind in a sequential fashion.</text>
</comment>
<proteinExistence type="inferred from homology"/>
<evidence type="ECO:0000256" key="1">
    <source>
        <dbReference type="ARBA" id="ARBA00008889"/>
    </source>
</evidence>
<dbReference type="InterPro" id="IPR043164">
    <property type="entry name" value="Ribosomal_uL10-like_insert_sf"/>
</dbReference>
<dbReference type="InterPro" id="IPR001790">
    <property type="entry name" value="Ribosomal_uL10"/>
</dbReference>
<keyword evidence="3 6" id="KW-0694">RNA-binding</keyword>
<dbReference type="GO" id="GO:0000027">
    <property type="term" value="P:ribosomal large subunit assembly"/>
    <property type="evidence" value="ECO:0007669"/>
    <property type="project" value="TreeGrafter"/>
</dbReference>
<sequence length="297" mass="31712">MKSHTLKWKKQQLAEIKDLLNSYPVIAVADLERFPANLFAQLRKKLYPNAVVRVSKARVVQKAIEESRLKGAGLTENVKGSVGIIFSKMNPFELYGFIKKNKGAAFAKEGQLAPEDITVPAGDTGLPPGPALSDLKAAGLNVRPMGATIHVVEDKVVTKKGQPITKPVASTLSKLNIKPIKIAMRVSAALEKGLIYKADVLDIDLDQVFNDFVVAHTQAFNLAFNIAYLTVQTTPLLIGKAAREARALALEAGIFTAETTPLLLAKASAQAGALKGLVKGPAAAAEASKAEAPEKKE</sequence>
<dbReference type="InterPro" id="IPR040637">
    <property type="entry name" value="Ribosomal_uL10-like_insert"/>
</dbReference>
<dbReference type="Pfam" id="PF00466">
    <property type="entry name" value="Ribosomal_L10"/>
    <property type="match status" value="1"/>
</dbReference>
<evidence type="ECO:0000259" key="7">
    <source>
        <dbReference type="Pfam" id="PF17777"/>
    </source>
</evidence>
<accession>A0A8T4L9C0</accession>
<dbReference type="GO" id="GO:0003735">
    <property type="term" value="F:structural constituent of ribosome"/>
    <property type="evidence" value="ECO:0007669"/>
    <property type="project" value="TreeGrafter"/>
</dbReference>
<organism evidence="8 9">
    <name type="scientific">Candidatus Iainarchaeum sp</name>
    <dbReference type="NCBI Taxonomy" id="3101447"/>
    <lineage>
        <taxon>Archaea</taxon>
        <taxon>Candidatus Iainarchaeota</taxon>
        <taxon>Candidatus Iainarchaeia</taxon>
        <taxon>Candidatus Iainarchaeales</taxon>
        <taxon>Candidatus Iainarchaeaceae</taxon>
        <taxon>Candidatus Iainarchaeum</taxon>
    </lineage>
</organism>
<evidence type="ECO:0000256" key="5">
    <source>
        <dbReference type="ARBA" id="ARBA00023274"/>
    </source>
</evidence>
<protein>
    <recommendedName>
        <fullName evidence="6">Large ribosomal subunit protein uL10</fullName>
    </recommendedName>
    <alternativeName>
        <fullName evidence="6">Acidic ribosomal protein P0 homolog</fullName>
    </alternativeName>
</protein>
<dbReference type="EMBL" id="JAGVWE010000005">
    <property type="protein sequence ID" value="MBS3063521.1"/>
    <property type="molecule type" value="Genomic_DNA"/>
</dbReference>
<dbReference type="InterPro" id="IPR050323">
    <property type="entry name" value="Ribosomal_protein_uL10"/>
</dbReference>
<dbReference type="GO" id="GO:0002181">
    <property type="term" value="P:cytoplasmic translation"/>
    <property type="evidence" value="ECO:0007669"/>
    <property type="project" value="TreeGrafter"/>
</dbReference>
<evidence type="ECO:0000313" key="8">
    <source>
        <dbReference type="EMBL" id="MBS3063521.1"/>
    </source>
</evidence>
<evidence type="ECO:0000256" key="6">
    <source>
        <dbReference type="HAMAP-Rule" id="MF_00280"/>
    </source>
</evidence>